<gene>
    <name evidence="1" type="ORF">O53_731</name>
</gene>
<proteinExistence type="predicted"/>
<accession>L7EB94</accession>
<dbReference type="AlphaFoldDB" id="L7EB94"/>
<evidence type="ECO:0000313" key="2">
    <source>
        <dbReference type="Proteomes" id="UP000010932"/>
    </source>
</evidence>
<protein>
    <submittedName>
        <fullName evidence="1">Uncharacterized protein</fullName>
    </submittedName>
</protein>
<name>L7EB94_MICAE</name>
<organism evidence="1 2">
    <name type="scientific">Microcystis aeruginosa TAIHU98</name>
    <dbReference type="NCBI Taxonomy" id="1134457"/>
    <lineage>
        <taxon>Bacteria</taxon>
        <taxon>Bacillati</taxon>
        <taxon>Cyanobacteriota</taxon>
        <taxon>Cyanophyceae</taxon>
        <taxon>Oscillatoriophycideae</taxon>
        <taxon>Chroococcales</taxon>
        <taxon>Microcystaceae</taxon>
        <taxon>Microcystis</taxon>
    </lineage>
</organism>
<reference evidence="1 2" key="1">
    <citation type="journal article" date="2013" name="Genome Announc.">
        <title>Whole-Genome Sequence of Microcystis aeruginosa TAIHU98, a Nontoxic Bloom-Forming Strain Isolated from Taihu Lake, China.</title>
        <authorList>
            <person name="Yang C."/>
            <person name="Zhang W."/>
            <person name="Ren M."/>
            <person name="Song L."/>
            <person name="Li T."/>
            <person name="Zhao J."/>
        </authorList>
    </citation>
    <scope>NUCLEOTIDE SEQUENCE [LARGE SCALE GENOMIC DNA]</scope>
    <source>
        <strain evidence="1 2">TAIHU98</strain>
    </source>
</reference>
<evidence type="ECO:0000313" key="1">
    <source>
        <dbReference type="EMBL" id="ELP56131.1"/>
    </source>
</evidence>
<sequence>MCLCGSFLRFLVIFTAAINLLPQWSWIIVNLVDFQCFGQHEVPQ</sequence>
<dbReference type="EMBL" id="ANKQ01000001">
    <property type="protein sequence ID" value="ELP56131.1"/>
    <property type="molecule type" value="Genomic_DNA"/>
</dbReference>
<comment type="caution">
    <text evidence="1">The sequence shown here is derived from an EMBL/GenBank/DDBJ whole genome shotgun (WGS) entry which is preliminary data.</text>
</comment>
<dbReference type="PATRIC" id="fig|1134457.3.peg.1379"/>
<dbReference type="Proteomes" id="UP000010932">
    <property type="component" value="Unassembled WGS sequence"/>
</dbReference>